<dbReference type="CDD" id="cd00161">
    <property type="entry name" value="beta-trefoil_Ricin-like"/>
    <property type="match status" value="1"/>
</dbReference>
<feature type="chain" id="PRO_5013075292" description="Ricin B lectin domain-containing protein" evidence="2">
    <location>
        <begin position="37"/>
        <end position="204"/>
    </location>
</feature>
<feature type="signal peptide" evidence="2">
    <location>
        <begin position="1"/>
        <end position="36"/>
    </location>
</feature>
<evidence type="ECO:0000256" key="2">
    <source>
        <dbReference type="SAM" id="SignalP"/>
    </source>
</evidence>
<dbReference type="AlphaFoldDB" id="A0A212JGE6"/>
<dbReference type="InterPro" id="IPR035992">
    <property type="entry name" value="Ricin_B-like_lectins"/>
</dbReference>
<keyword evidence="2" id="KW-0732">Signal</keyword>
<organism evidence="4">
    <name type="scientific">uncultured Desulfovibrio sp</name>
    <dbReference type="NCBI Taxonomy" id="167968"/>
    <lineage>
        <taxon>Bacteria</taxon>
        <taxon>Pseudomonadati</taxon>
        <taxon>Thermodesulfobacteriota</taxon>
        <taxon>Desulfovibrionia</taxon>
        <taxon>Desulfovibrionales</taxon>
        <taxon>Desulfovibrionaceae</taxon>
        <taxon>Desulfovibrio</taxon>
        <taxon>environmental samples</taxon>
    </lineage>
</organism>
<feature type="compositionally biased region" description="Basic and acidic residues" evidence="1">
    <location>
        <begin position="183"/>
        <end position="193"/>
    </location>
</feature>
<reference evidence="4" key="1">
    <citation type="submission" date="2016-04" db="EMBL/GenBank/DDBJ databases">
        <authorList>
            <person name="Evans L.H."/>
            <person name="Alamgir A."/>
            <person name="Owens N."/>
            <person name="Weber N.D."/>
            <person name="Virtaneva K."/>
            <person name="Barbian K."/>
            <person name="Babar A."/>
            <person name="Rosenke K."/>
        </authorList>
    </citation>
    <scope>NUCLEOTIDE SEQUENCE</scope>
    <source>
        <strain evidence="4">92-2</strain>
    </source>
</reference>
<accession>A0A212JGE6</accession>
<dbReference type="RefSeq" id="WP_215648788.1">
    <property type="nucleotide sequence ID" value="NZ_LT598928.1"/>
</dbReference>
<sequence length="204" mass="22327">MKNIQKVMKKISGIAACSSLAILLTASLILPQVALAAVIADGDYLIQMADSDLAVVSSGMTVRERVTLGQNEQAGIWRFEHLANDNYKIIAPKLAMVLDSSESKKYNGVPTIIFPWHGAKNQRWKVIEKGELYKLINQETGLALDLKGNVQRVGTVFQGYTENASRGQLFRLTPMGRQSPPTKARDGQEKEPLVKSFSNGPAGQ</sequence>
<dbReference type="SUPFAM" id="SSF50370">
    <property type="entry name" value="Ricin B-like lectins"/>
    <property type="match status" value="1"/>
</dbReference>
<evidence type="ECO:0000259" key="3">
    <source>
        <dbReference type="Pfam" id="PF14200"/>
    </source>
</evidence>
<name>A0A212JGE6_9BACT</name>
<evidence type="ECO:0000313" key="4">
    <source>
        <dbReference type="EMBL" id="SBV98490.1"/>
    </source>
</evidence>
<gene>
    <name evidence="4" type="ORF">KM92DES2_11063</name>
</gene>
<dbReference type="Gene3D" id="2.80.10.50">
    <property type="match status" value="2"/>
</dbReference>
<feature type="domain" description="Ricin B lectin" evidence="3">
    <location>
        <begin position="77"/>
        <end position="157"/>
    </location>
</feature>
<feature type="region of interest" description="Disordered" evidence="1">
    <location>
        <begin position="172"/>
        <end position="204"/>
    </location>
</feature>
<dbReference type="InterPro" id="IPR000772">
    <property type="entry name" value="Ricin_B_lectin"/>
</dbReference>
<proteinExistence type="predicted"/>
<evidence type="ECO:0000256" key="1">
    <source>
        <dbReference type="SAM" id="MobiDB-lite"/>
    </source>
</evidence>
<dbReference type="EMBL" id="FLUP01000001">
    <property type="protein sequence ID" value="SBV98490.1"/>
    <property type="molecule type" value="Genomic_DNA"/>
</dbReference>
<dbReference type="Pfam" id="PF14200">
    <property type="entry name" value="RicinB_lectin_2"/>
    <property type="match status" value="1"/>
</dbReference>
<protein>
    <recommendedName>
        <fullName evidence="3">Ricin B lectin domain-containing protein</fullName>
    </recommendedName>
</protein>